<keyword evidence="2" id="KW-1185">Reference proteome</keyword>
<organism evidence="1 2">
    <name type="scientific">Dermacentor silvarum</name>
    <name type="common">Tick</name>
    <dbReference type="NCBI Taxonomy" id="543639"/>
    <lineage>
        <taxon>Eukaryota</taxon>
        <taxon>Metazoa</taxon>
        <taxon>Ecdysozoa</taxon>
        <taxon>Arthropoda</taxon>
        <taxon>Chelicerata</taxon>
        <taxon>Arachnida</taxon>
        <taxon>Acari</taxon>
        <taxon>Parasitiformes</taxon>
        <taxon>Ixodida</taxon>
        <taxon>Ixodoidea</taxon>
        <taxon>Ixodidae</taxon>
        <taxon>Rhipicephalinae</taxon>
        <taxon>Dermacentor</taxon>
    </lineage>
</organism>
<sequence>MQVSEGENRTAVACHQWDYDIANKGDSIVSRFNLVCDRKFLYDLSAVVPVIASAIVAPVLGLVSDHVGRKPVMLACAFGQMLTTIATSIAETYPFFVFTRALTFVASDVTFLTTFILIHEVTGDARRSIFTLIDTAVPGVVVPPLMHVLSLLEPRWMLAEALIIVTGGLLAAWCWLQVESPAWLIATWDLPRAEDAVLLAAKTNGIDVTKARSTFMVIKEQLHKLGKVYAADAPMEAITESIKMRRRAASAFLARLALDATYIGLMIKDVTTGIPCEAAHVVLLTAYYASICSSMRRYGLRETLSGLMVILSAFAIFEAIAIFTEQQAVASFLHTGMKVAVSGAMSVTLCYTAETFPTAVRSAGISLSHFSGGVGNVVAIAAIALGEPHVFYALSAFMVLLSVAAIQWLPEVFIEIPQRPQLPSELSERERKAVLLASLDSRRVSTRKRRENSPREQSKLTY</sequence>
<name>A0ACB8D625_DERSI</name>
<comment type="caution">
    <text evidence="1">The sequence shown here is derived from an EMBL/GenBank/DDBJ whole genome shotgun (WGS) entry which is preliminary data.</text>
</comment>
<dbReference type="EMBL" id="CM023472">
    <property type="protein sequence ID" value="KAH7959838.1"/>
    <property type="molecule type" value="Genomic_DNA"/>
</dbReference>
<protein>
    <submittedName>
        <fullName evidence="1">Uncharacterized protein</fullName>
    </submittedName>
</protein>
<reference evidence="1" key="1">
    <citation type="submission" date="2020-05" db="EMBL/GenBank/DDBJ databases">
        <title>Large-scale comparative analyses of tick genomes elucidate their genetic diversity and vector capacities.</title>
        <authorList>
            <person name="Jia N."/>
            <person name="Wang J."/>
            <person name="Shi W."/>
            <person name="Du L."/>
            <person name="Sun Y."/>
            <person name="Zhan W."/>
            <person name="Jiang J."/>
            <person name="Wang Q."/>
            <person name="Zhang B."/>
            <person name="Ji P."/>
            <person name="Sakyi L.B."/>
            <person name="Cui X."/>
            <person name="Yuan T."/>
            <person name="Jiang B."/>
            <person name="Yang W."/>
            <person name="Lam T.T.-Y."/>
            <person name="Chang Q."/>
            <person name="Ding S."/>
            <person name="Wang X."/>
            <person name="Zhu J."/>
            <person name="Ruan X."/>
            <person name="Zhao L."/>
            <person name="Wei J."/>
            <person name="Que T."/>
            <person name="Du C."/>
            <person name="Cheng J."/>
            <person name="Dai P."/>
            <person name="Han X."/>
            <person name="Huang E."/>
            <person name="Gao Y."/>
            <person name="Liu J."/>
            <person name="Shao H."/>
            <person name="Ye R."/>
            <person name="Li L."/>
            <person name="Wei W."/>
            <person name="Wang X."/>
            <person name="Wang C."/>
            <person name="Yang T."/>
            <person name="Huo Q."/>
            <person name="Li W."/>
            <person name="Guo W."/>
            <person name="Chen H."/>
            <person name="Zhou L."/>
            <person name="Ni X."/>
            <person name="Tian J."/>
            <person name="Zhou Y."/>
            <person name="Sheng Y."/>
            <person name="Liu T."/>
            <person name="Pan Y."/>
            <person name="Xia L."/>
            <person name="Li J."/>
            <person name="Zhao F."/>
            <person name="Cao W."/>
        </authorList>
    </citation>
    <scope>NUCLEOTIDE SEQUENCE</scope>
    <source>
        <strain evidence="1">Dsil-2018</strain>
    </source>
</reference>
<proteinExistence type="predicted"/>
<evidence type="ECO:0000313" key="2">
    <source>
        <dbReference type="Proteomes" id="UP000821865"/>
    </source>
</evidence>
<gene>
    <name evidence="1" type="ORF">HPB49_014102</name>
</gene>
<evidence type="ECO:0000313" key="1">
    <source>
        <dbReference type="EMBL" id="KAH7959838.1"/>
    </source>
</evidence>
<dbReference type="Proteomes" id="UP000821865">
    <property type="component" value="Chromosome 3"/>
</dbReference>
<accession>A0ACB8D625</accession>